<dbReference type="Gene3D" id="3.30.360.10">
    <property type="entry name" value="Dihydrodipicolinate Reductase, domain 2"/>
    <property type="match status" value="1"/>
</dbReference>
<evidence type="ECO:0000256" key="1">
    <source>
        <dbReference type="ARBA" id="ARBA00023002"/>
    </source>
</evidence>
<dbReference type="InterPro" id="IPR000683">
    <property type="entry name" value="Gfo/Idh/MocA-like_OxRdtase_N"/>
</dbReference>
<name>A0A6J4H351_9BACT</name>
<protein>
    <submittedName>
        <fullName evidence="4">GH109</fullName>
    </submittedName>
</protein>
<dbReference type="InterPro" id="IPR050463">
    <property type="entry name" value="Gfo/Idh/MocA_oxidrdct_glycsds"/>
</dbReference>
<dbReference type="GO" id="GO:0016491">
    <property type="term" value="F:oxidoreductase activity"/>
    <property type="evidence" value="ECO:0007669"/>
    <property type="project" value="UniProtKB-KW"/>
</dbReference>
<dbReference type="AlphaFoldDB" id="A0A6J4H351"/>
<gene>
    <name evidence="4" type="ORF">AVDCRST_MAG63-8</name>
</gene>
<dbReference type="InterPro" id="IPR055170">
    <property type="entry name" value="GFO_IDH_MocA-like_dom"/>
</dbReference>
<feature type="domain" description="Gfo/Idh/MocA-like oxidoreductase N-terminal" evidence="2">
    <location>
        <begin position="5"/>
        <end position="120"/>
    </location>
</feature>
<dbReference type="PANTHER" id="PTHR43818:SF11">
    <property type="entry name" value="BCDNA.GH03377"/>
    <property type="match status" value="1"/>
</dbReference>
<proteinExistence type="predicted"/>
<dbReference type="Pfam" id="PF01408">
    <property type="entry name" value="GFO_IDH_MocA"/>
    <property type="match status" value="1"/>
</dbReference>
<evidence type="ECO:0000259" key="3">
    <source>
        <dbReference type="Pfam" id="PF22725"/>
    </source>
</evidence>
<dbReference type="SUPFAM" id="SSF51735">
    <property type="entry name" value="NAD(P)-binding Rossmann-fold domains"/>
    <property type="match status" value="1"/>
</dbReference>
<feature type="domain" description="GFO/IDH/MocA-like oxidoreductase" evidence="3">
    <location>
        <begin position="133"/>
        <end position="250"/>
    </location>
</feature>
<dbReference type="PANTHER" id="PTHR43818">
    <property type="entry name" value="BCDNA.GH03377"/>
    <property type="match status" value="1"/>
</dbReference>
<organism evidence="4">
    <name type="scientific">uncultured Armatimonadetes bacterium</name>
    <dbReference type="NCBI Taxonomy" id="157466"/>
    <lineage>
        <taxon>Bacteria</taxon>
        <taxon>Bacillati</taxon>
        <taxon>Armatimonadota</taxon>
        <taxon>environmental samples</taxon>
    </lineage>
</organism>
<keyword evidence="1" id="KW-0560">Oxidoreductase</keyword>
<dbReference type="Pfam" id="PF22725">
    <property type="entry name" value="GFO_IDH_MocA_C3"/>
    <property type="match status" value="1"/>
</dbReference>
<sequence length="366" mass="39326">MSVCKIGVVGCGSIAQGIHLNILPRLPGVEVAAIAEPDPERREAACRKVPNAKAFDDYQEVVDLPGLDAVLIALPNALHADAAVTAFAHNKHVYLEKPVAIDLDEAWDIVEAWQSSGGKVGQVGFNYRFNPLYRAAKERLATGVLGDLVSVRSVFSTAAAWNRLPDWKLVRETGGGVLLDLASHHIDLIHFFFGQPVCEVSAAVLSQRSEVPDSAVLNLRLAGGLLVQTFVSLSAVDEDKFEFYGSAGKLTVDRYYSVDVEVAGPRRDEATRLKAIKQGLHSVAKSPYLLEKRRAVGNEPSYQAALGQFVTAAGGGGAAGLRPDLLDGYRSLRVVEAAEESVRTGRVVALTGGDEATIHRVERPLK</sequence>
<evidence type="ECO:0000259" key="2">
    <source>
        <dbReference type="Pfam" id="PF01408"/>
    </source>
</evidence>
<reference evidence="4" key="1">
    <citation type="submission" date="2020-02" db="EMBL/GenBank/DDBJ databases">
        <authorList>
            <person name="Meier V. D."/>
        </authorList>
    </citation>
    <scope>NUCLEOTIDE SEQUENCE</scope>
    <source>
        <strain evidence="4">AVDCRST_MAG63</strain>
    </source>
</reference>
<dbReference type="EMBL" id="CADCTO010000003">
    <property type="protein sequence ID" value="CAA9211824.1"/>
    <property type="molecule type" value="Genomic_DNA"/>
</dbReference>
<dbReference type="GO" id="GO:0000166">
    <property type="term" value="F:nucleotide binding"/>
    <property type="evidence" value="ECO:0007669"/>
    <property type="project" value="InterPro"/>
</dbReference>
<accession>A0A6J4H351</accession>
<dbReference type="Gene3D" id="3.40.50.720">
    <property type="entry name" value="NAD(P)-binding Rossmann-like Domain"/>
    <property type="match status" value="1"/>
</dbReference>
<dbReference type="SUPFAM" id="SSF55347">
    <property type="entry name" value="Glyceraldehyde-3-phosphate dehydrogenase-like, C-terminal domain"/>
    <property type="match status" value="1"/>
</dbReference>
<evidence type="ECO:0000313" key="4">
    <source>
        <dbReference type="EMBL" id="CAA9211824.1"/>
    </source>
</evidence>
<dbReference type="InterPro" id="IPR036291">
    <property type="entry name" value="NAD(P)-bd_dom_sf"/>
</dbReference>